<dbReference type="PANTHER" id="PTHR28629:SF4">
    <property type="entry name" value="TRIOKINASE_FMN CYCLASE"/>
    <property type="match status" value="1"/>
</dbReference>
<evidence type="ECO:0000313" key="5">
    <source>
        <dbReference type="EMBL" id="CAA0843401.1"/>
    </source>
</evidence>
<gene>
    <name evidence="5" type="ORF">SHERM_09175</name>
</gene>
<sequence length="393" mass="42476">MYGRKTKKGRPTTTGKRAASRPYRKQHGRPAKNGGRLRRDRPQASRPRVAGPFSRPSLAWPAPAGPTSVVLVVGCSLTGAVNPALTHDPPALSTPLSPSGDLDPALTFRRSLPRSHSLTLRAFSSFHTGFINLAMKSRIKSIAGSMAIAATVITNKELLWDSRTSREFKSAVFSELNRRTLLLEGNEEKIDYIFKSVNHDGEAILEIRSTLEEMKRRTCPFPQKLGVPIPEASNTREPPSQGELLKFAVEAALHEIMRDTPDCKAGDGWASHVLKKCYPLNDIKEAVNQIKTSIGEVMGGTMYDVFIAAAYAEIKATDSAITAIEWSRAFEEAIVAVSKSGGAKQGMLDALIPASSVLVLKEKLAAGVDPVEAFVLSAEAAVAGAESTKKMQD</sequence>
<keyword evidence="1" id="KW-0808">Transferase</keyword>
<evidence type="ECO:0000256" key="3">
    <source>
        <dbReference type="SAM" id="MobiDB-lite"/>
    </source>
</evidence>
<feature type="compositionally biased region" description="Basic residues" evidence="3">
    <location>
        <begin position="1"/>
        <end position="10"/>
    </location>
</feature>
<dbReference type="InterPro" id="IPR004007">
    <property type="entry name" value="DhaL_dom"/>
</dbReference>
<dbReference type="GO" id="GO:0005829">
    <property type="term" value="C:cytosol"/>
    <property type="evidence" value="ECO:0007669"/>
    <property type="project" value="TreeGrafter"/>
</dbReference>
<proteinExistence type="predicted"/>
<feature type="region of interest" description="Disordered" evidence="3">
    <location>
        <begin position="1"/>
        <end position="58"/>
    </location>
</feature>
<keyword evidence="2 5" id="KW-0418">Kinase</keyword>
<accession>A0A9N7P4L1</accession>
<evidence type="ECO:0000259" key="4">
    <source>
        <dbReference type="Pfam" id="PF02734"/>
    </source>
</evidence>
<keyword evidence="6" id="KW-1185">Reference proteome</keyword>
<feature type="compositionally biased region" description="Basic residues" evidence="3">
    <location>
        <begin position="18"/>
        <end position="39"/>
    </location>
</feature>
<dbReference type="PANTHER" id="PTHR28629">
    <property type="entry name" value="TRIOKINASE/FMN CYCLASE"/>
    <property type="match status" value="1"/>
</dbReference>
<evidence type="ECO:0000313" key="6">
    <source>
        <dbReference type="Proteomes" id="UP001153555"/>
    </source>
</evidence>
<dbReference type="Gene3D" id="1.25.40.340">
    <property type="match status" value="1"/>
</dbReference>
<dbReference type="GO" id="GO:0004371">
    <property type="term" value="F:glycerone kinase activity"/>
    <property type="evidence" value="ECO:0007669"/>
    <property type="project" value="InterPro"/>
</dbReference>
<dbReference type="EMBL" id="CACSLK010035018">
    <property type="protein sequence ID" value="CAA0843401.1"/>
    <property type="molecule type" value="Genomic_DNA"/>
</dbReference>
<comment type="caution">
    <text evidence="5">The sequence shown here is derived from an EMBL/GenBank/DDBJ whole genome shotgun (WGS) entry which is preliminary data.</text>
</comment>
<reference evidence="5" key="1">
    <citation type="submission" date="2019-12" db="EMBL/GenBank/DDBJ databases">
        <authorList>
            <person name="Scholes J."/>
        </authorList>
    </citation>
    <scope>NUCLEOTIDE SEQUENCE</scope>
</reference>
<dbReference type="InterPro" id="IPR050861">
    <property type="entry name" value="Dihydroxyacetone_Kinase"/>
</dbReference>
<dbReference type="Pfam" id="PF02734">
    <property type="entry name" value="Dak2"/>
    <property type="match status" value="1"/>
</dbReference>
<protein>
    <submittedName>
        <fullName evidence="5">Dihydroxyacetone kinase</fullName>
    </submittedName>
</protein>
<dbReference type="OrthoDB" id="1724672at2759"/>
<organism evidence="5 6">
    <name type="scientific">Striga hermonthica</name>
    <name type="common">Purple witchweed</name>
    <name type="synonym">Buchnera hermonthica</name>
    <dbReference type="NCBI Taxonomy" id="68872"/>
    <lineage>
        <taxon>Eukaryota</taxon>
        <taxon>Viridiplantae</taxon>
        <taxon>Streptophyta</taxon>
        <taxon>Embryophyta</taxon>
        <taxon>Tracheophyta</taxon>
        <taxon>Spermatophyta</taxon>
        <taxon>Magnoliopsida</taxon>
        <taxon>eudicotyledons</taxon>
        <taxon>Gunneridae</taxon>
        <taxon>Pentapetalae</taxon>
        <taxon>asterids</taxon>
        <taxon>lamiids</taxon>
        <taxon>Lamiales</taxon>
        <taxon>Orobanchaceae</taxon>
        <taxon>Buchnereae</taxon>
        <taxon>Striga</taxon>
    </lineage>
</organism>
<dbReference type="SUPFAM" id="SSF101473">
    <property type="entry name" value="DhaL-like"/>
    <property type="match status" value="1"/>
</dbReference>
<dbReference type="AlphaFoldDB" id="A0A9N7P4L1"/>
<dbReference type="Proteomes" id="UP001153555">
    <property type="component" value="Unassembled WGS sequence"/>
</dbReference>
<dbReference type="InterPro" id="IPR036117">
    <property type="entry name" value="DhaL_dom_sf"/>
</dbReference>
<dbReference type="GO" id="GO:0019563">
    <property type="term" value="P:glycerol catabolic process"/>
    <property type="evidence" value="ECO:0007669"/>
    <property type="project" value="TreeGrafter"/>
</dbReference>
<evidence type="ECO:0000256" key="2">
    <source>
        <dbReference type="ARBA" id="ARBA00022777"/>
    </source>
</evidence>
<name>A0A9N7P4L1_STRHE</name>
<feature type="domain" description="DhaL" evidence="4">
    <location>
        <begin position="277"/>
        <end position="392"/>
    </location>
</feature>
<evidence type="ECO:0000256" key="1">
    <source>
        <dbReference type="ARBA" id="ARBA00022679"/>
    </source>
</evidence>